<feature type="transmembrane region" description="Helical" evidence="1">
    <location>
        <begin position="14"/>
        <end position="42"/>
    </location>
</feature>
<sequence>MNYYLDLLKLKYEYIYIVYYEVFVITLNKITLLINYTFYICLLV</sequence>
<organism evidence="2">
    <name type="scientific">viral metagenome</name>
    <dbReference type="NCBI Taxonomy" id="1070528"/>
    <lineage>
        <taxon>unclassified sequences</taxon>
        <taxon>metagenomes</taxon>
        <taxon>organismal metagenomes</taxon>
    </lineage>
</organism>
<reference evidence="2" key="1">
    <citation type="journal article" date="2020" name="Nature">
        <title>Giant virus diversity and host interactions through global metagenomics.</title>
        <authorList>
            <person name="Schulz F."/>
            <person name="Roux S."/>
            <person name="Paez-Espino D."/>
            <person name="Jungbluth S."/>
            <person name="Walsh D.A."/>
            <person name="Denef V.J."/>
            <person name="McMahon K.D."/>
            <person name="Konstantinidis K.T."/>
            <person name="Eloe-Fadrosh E.A."/>
            <person name="Kyrpides N.C."/>
            <person name="Woyke T."/>
        </authorList>
    </citation>
    <scope>NUCLEOTIDE SEQUENCE</scope>
    <source>
        <strain evidence="2">GVMAG-M-3300023179-82</strain>
    </source>
</reference>
<keyword evidence="1" id="KW-1133">Transmembrane helix</keyword>
<name>A0A6C0H8U1_9ZZZZ</name>
<evidence type="ECO:0000256" key="1">
    <source>
        <dbReference type="SAM" id="Phobius"/>
    </source>
</evidence>
<dbReference type="EMBL" id="MN739906">
    <property type="protein sequence ID" value="QHT76894.1"/>
    <property type="molecule type" value="Genomic_DNA"/>
</dbReference>
<proteinExistence type="predicted"/>
<dbReference type="AlphaFoldDB" id="A0A6C0H8U1"/>
<keyword evidence="1" id="KW-0472">Membrane</keyword>
<accession>A0A6C0H8U1</accession>
<protein>
    <submittedName>
        <fullName evidence="2">Uncharacterized protein</fullName>
    </submittedName>
</protein>
<keyword evidence="1" id="KW-0812">Transmembrane</keyword>
<evidence type="ECO:0000313" key="2">
    <source>
        <dbReference type="EMBL" id="QHT76894.1"/>
    </source>
</evidence>